<reference evidence="1" key="1">
    <citation type="submission" date="2021-01" db="EMBL/GenBank/DDBJ databases">
        <authorList>
            <person name="Corre E."/>
            <person name="Pelletier E."/>
            <person name="Niang G."/>
            <person name="Scheremetjew M."/>
            <person name="Finn R."/>
            <person name="Kale V."/>
            <person name="Holt S."/>
            <person name="Cochrane G."/>
            <person name="Meng A."/>
            <person name="Brown T."/>
            <person name="Cohen L."/>
        </authorList>
    </citation>
    <scope>NUCLEOTIDE SEQUENCE</scope>
    <source>
        <strain evidence="1">Pop2</strain>
    </source>
</reference>
<dbReference type="SUPFAM" id="SSF48452">
    <property type="entry name" value="TPR-like"/>
    <property type="match status" value="1"/>
</dbReference>
<sequence length="533" mass="60245">MYEELNTAQKSLELYDEALDLWKYEPNRAGKNMFGGFTADEIIAISDEELELIMKLCAAKGRIGNSSASLSKTHQLRFTRSWLDAIDIYEQYTKNKELLNRSIIFPIFSGLFVLVKFGKIEQDKERTFELQLITKFIREAKAFDDPVHYTRALAMECEYFCKVGKYKKALTSFDELAKQYVPEEHSDAIAQAYGNDRTSQAFAHRALCLMELGRESECIAACEHVINVLLPVLDHSNVLGISSLLFPVVRILKWRGEAKRMKILFQEHVLDNIEDGEKSPVHPLSKPMMFLLSSCGGTMSTKEKEEAVQWILQGDEVSDKNGKQKGPIVPDSIESLCTQLCWSVNSMLSELCLRLSMDVWNVDEKHTLIRRGLAYAAKADQKMKNEDGEVIYSIPYSVHEPVMGGLRKLAELHGLEYDDDISIGNSSGKSRYEAPIFGDVVLSSEHSGTENVSTQILKISDPNSEERSRRRYTTNSVHFSKNISDISLGSQDDYENDAEQARVKSRLRLSKSLPSSIFSERDKLSLSSINDGP</sequence>
<name>A0A7S2EK19_9STRA</name>
<dbReference type="EMBL" id="HBGN01024897">
    <property type="protein sequence ID" value="CAD9339745.1"/>
    <property type="molecule type" value="Transcribed_RNA"/>
</dbReference>
<evidence type="ECO:0000313" key="1">
    <source>
        <dbReference type="EMBL" id="CAD9339745.1"/>
    </source>
</evidence>
<dbReference type="AlphaFoldDB" id="A0A7S2EK19"/>
<dbReference type="InterPro" id="IPR011990">
    <property type="entry name" value="TPR-like_helical_dom_sf"/>
</dbReference>
<accession>A0A7S2EK19</accession>
<proteinExistence type="predicted"/>
<gene>
    <name evidence="1" type="ORF">DBRI1063_LOCUS15933</name>
</gene>
<protein>
    <submittedName>
        <fullName evidence="1">Uncharacterized protein</fullName>
    </submittedName>
</protein>
<organism evidence="1">
    <name type="scientific">Ditylum brightwellii</name>
    <dbReference type="NCBI Taxonomy" id="49249"/>
    <lineage>
        <taxon>Eukaryota</taxon>
        <taxon>Sar</taxon>
        <taxon>Stramenopiles</taxon>
        <taxon>Ochrophyta</taxon>
        <taxon>Bacillariophyta</taxon>
        <taxon>Mediophyceae</taxon>
        <taxon>Lithodesmiophycidae</taxon>
        <taxon>Lithodesmiales</taxon>
        <taxon>Lithodesmiaceae</taxon>
        <taxon>Ditylum</taxon>
    </lineage>
</organism>
<dbReference type="Gene3D" id="1.25.40.10">
    <property type="entry name" value="Tetratricopeptide repeat domain"/>
    <property type="match status" value="1"/>
</dbReference>